<name>A0A1L7D2U7_9CORY</name>
<feature type="compositionally biased region" description="Low complexity" evidence="1">
    <location>
        <begin position="18"/>
        <end position="47"/>
    </location>
</feature>
<dbReference type="RefSeq" id="WP_075733836.1">
    <property type="nucleotide sequence ID" value="NZ_CP009249.1"/>
</dbReference>
<evidence type="ECO:0008006" key="4">
    <source>
        <dbReference type="Google" id="ProtNLM"/>
    </source>
</evidence>
<dbReference type="KEGG" id="cpho:CPHO_05290"/>
<keyword evidence="3" id="KW-1185">Reference proteome</keyword>
<dbReference type="STRING" id="161895.CPHO_05290"/>
<evidence type="ECO:0000313" key="3">
    <source>
        <dbReference type="Proteomes" id="UP000185491"/>
    </source>
</evidence>
<reference evidence="2 3" key="1">
    <citation type="submission" date="2014-08" db="EMBL/GenBank/DDBJ databases">
        <title>Complete genome sequence of Corynebacterium phocae M408/89/1(T)(=DSM 44612(T)), isolated from the common seal (Phoca vitulina).</title>
        <authorList>
            <person name="Ruckert C."/>
            <person name="Albersmeier A."/>
            <person name="Winkler A."/>
            <person name="Kalinowski J."/>
        </authorList>
    </citation>
    <scope>NUCLEOTIDE SEQUENCE [LARGE SCALE GENOMIC DNA]</scope>
    <source>
        <strain evidence="2 3">M408/89/1</strain>
    </source>
</reference>
<dbReference type="InterPro" id="IPR022183">
    <property type="entry name" value="DUF3710"/>
</dbReference>
<feature type="region of interest" description="Disordered" evidence="1">
    <location>
        <begin position="1"/>
        <end position="83"/>
    </location>
</feature>
<feature type="region of interest" description="Disordered" evidence="1">
    <location>
        <begin position="259"/>
        <end position="303"/>
    </location>
</feature>
<dbReference type="Proteomes" id="UP000185491">
    <property type="component" value="Chromosome"/>
</dbReference>
<dbReference type="AlphaFoldDB" id="A0A1L7D2U7"/>
<gene>
    <name evidence="2" type="ORF">CPHO_05290</name>
</gene>
<dbReference type="OrthoDB" id="8480367at2"/>
<organism evidence="2 3">
    <name type="scientific">Corynebacterium phocae</name>
    <dbReference type="NCBI Taxonomy" id="161895"/>
    <lineage>
        <taxon>Bacteria</taxon>
        <taxon>Bacillati</taxon>
        <taxon>Actinomycetota</taxon>
        <taxon>Actinomycetes</taxon>
        <taxon>Mycobacteriales</taxon>
        <taxon>Corynebacteriaceae</taxon>
        <taxon>Corynebacterium</taxon>
    </lineage>
</organism>
<evidence type="ECO:0000313" key="2">
    <source>
        <dbReference type="EMBL" id="APT92403.1"/>
    </source>
</evidence>
<dbReference type="Pfam" id="PF12502">
    <property type="entry name" value="DUF3710"/>
    <property type="match status" value="1"/>
</dbReference>
<protein>
    <recommendedName>
        <fullName evidence="4">DUF3710 domain-containing protein</fullName>
    </recommendedName>
</protein>
<proteinExistence type="predicted"/>
<accession>A0A1L7D2U7</accession>
<sequence length="303" mass="31840">MALWPFGKNKEEDSLKDAPAGAPGAKPGAAQQDVAGVDSSGAAAGSGQPDPSEDATGSTSPERPDVEITSIPHDPVGGTMGPFDGDKVKIEDFDFSDFSLGLLELGSLRIPLPKNSQVQVEMGASGPRMLHIVTHYGRITPVAFAAPRSPGQWAESGKDLIKGVANDGLATHVEQGPWGSEIVGVNENGTIRIIGIEGPRWLLRLTTAAPTGKEDDLATLAREVAARTFVYRGEEPILAGNSLPISMPQPLVEQVQKAMNERAAQQQNTPENAAEQDAINHMRSLRTDDSAAPNGSADAQGEK</sequence>
<dbReference type="EMBL" id="CP009249">
    <property type="protein sequence ID" value="APT92403.1"/>
    <property type="molecule type" value="Genomic_DNA"/>
</dbReference>
<evidence type="ECO:0000256" key="1">
    <source>
        <dbReference type="SAM" id="MobiDB-lite"/>
    </source>
</evidence>